<dbReference type="AlphaFoldDB" id="A0A239VJX8"/>
<feature type="transmembrane region" description="Helical" evidence="1">
    <location>
        <begin position="50"/>
        <end position="73"/>
    </location>
</feature>
<gene>
    <name evidence="3" type="ORF">SAMEA4475696_01385</name>
</gene>
<dbReference type="PANTHER" id="PTHR30590:SF3">
    <property type="entry name" value="HYPOTHETICAL MEMBRANE SPANNING PROTEIN"/>
    <property type="match status" value="1"/>
</dbReference>
<accession>A0A239VJX8</accession>
<evidence type="ECO:0000259" key="2">
    <source>
        <dbReference type="Pfam" id="PF04235"/>
    </source>
</evidence>
<sequence>MPPVRHRYAFLDALRGFAVAGIIFVNIPDITRLGWDGEELPGPEAVLSVFHYFVSGRFVPIFVFLFGASMVFMRESARCRGCSPWAVLARRLVALLAIGALHQIAYPGEVLIMYAVAGLIMLPAIILIPGRLQLLGGLVATVAVFTLKGGGLASIPTLMLLGAGAVSCGWIEKLERGDKSVKVTAASALAATVAGYWWQTTQPGDPRFTLAGGATGGIMAVLYITLLSLMWQTQAKGILQALFTPLGRAAFTCYLTATMIVVPVGKIFHFSVCGDLRVAVVLGAAILIAQNIFMRFWFKRFTYGPLEYPWRAITWFGVPFRSAKNTEPLQG</sequence>
<dbReference type="InterPro" id="IPR052529">
    <property type="entry name" value="Bact_Transport_Assoc"/>
</dbReference>
<protein>
    <submittedName>
        <fullName evidence="3">Predicted membrane protein</fullName>
    </submittedName>
</protein>
<feature type="transmembrane region" description="Helical" evidence="1">
    <location>
        <begin position="210"/>
        <end position="231"/>
    </location>
</feature>
<reference evidence="3 4" key="1">
    <citation type="submission" date="2017-06" db="EMBL/GenBank/DDBJ databases">
        <authorList>
            <consortium name="Pathogen Informatics"/>
        </authorList>
    </citation>
    <scope>NUCLEOTIDE SEQUENCE [LARGE SCALE GENOMIC DNA]</scope>
    <source>
        <strain evidence="3 4">NCTC13039</strain>
    </source>
</reference>
<keyword evidence="4" id="KW-1185">Reference proteome</keyword>
<dbReference type="STRING" id="1121387.GCA_000429885_01924"/>
<dbReference type="EMBL" id="LT906453">
    <property type="protein sequence ID" value="SNV21914.1"/>
    <property type="molecule type" value="Genomic_DNA"/>
</dbReference>
<dbReference type="Proteomes" id="UP000242637">
    <property type="component" value="Chromosome 1"/>
</dbReference>
<feature type="transmembrane region" description="Helical" evidence="1">
    <location>
        <begin position="278"/>
        <end position="298"/>
    </location>
</feature>
<dbReference type="RefSeq" id="WP_034401627.1">
    <property type="nucleotide sequence ID" value="NZ_LT906453.1"/>
</dbReference>
<dbReference type="GeneID" id="63459605"/>
<keyword evidence="1" id="KW-1133">Transmembrane helix</keyword>
<dbReference type="InterPro" id="IPR007349">
    <property type="entry name" value="DUF418"/>
</dbReference>
<feature type="transmembrane region" description="Helical" evidence="1">
    <location>
        <begin position="180"/>
        <end position="198"/>
    </location>
</feature>
<keyword evidence="1" id="KW-0472">Membrane</keyword>
<feature type="transmembrane region" description="Helical" evidence="1">
    <location>
        <begin position="12"/>
        <end position="30"/>
    </location>
</feature>
<organism evidence="3 4">
    <name type="scientific">Dermatophilus congolensis</name>
    <dbReference type="NCBI Taxonomy" id="1863"/>
    <lineage>
        <taxon>Bacteria</taxon>
        <taxon>Bacillati</taxon>
        <taxon>Actinomycetota</taxon>
        <taxon>Actinomycetes</taxon>
        <taxon>Micrococcales</taxon>
        <taxon>Dermatophilaceae</taxon>
        <taxon>Dermatophilus</taxon>
    </lineage>
</organism>
<dbReference type="Pfam" id="PF04235">
    <property type="entry name" value="DUF418"/>
    <property type="match status" value="1"/>
</dbReference>
<evidence type="ECO:0000313" key="4">
    <source>
        <dbReference type="Proteomes" id="UP000242637"/>
    </source>
</evidence>
<feature type="domain" description="DUF418" evidence="2">
    <location>
        <begin position="167"/>
        <end position="316"/>
    </location>
</feature>
<dbReference type="KEGG" id="dco:SAMEA4475696_1385"/>
<evidence type="ECO:0000256" key="1">
    <source>
        <dbReference type="SAM" id="Phobius"/>
    </source>
</evidence>
<dbReference type="OrthoDB" id="9807744at2"/>
<dbReference type="PANTHER" id="PTHR30590">
    <property type="entry name" value="INNER MEMBRANE PROTEIN"/>
    <property type="match status" value="1"/>
</dbReference>
<keyword evidence="1" id="KW-0812">Transmembrane</keyword>
<feature type="transmembrane region" description="Helical" evidence="1">
    <location>
        <begin position="111"/>
        <end position="128"/>
    </location>
</feature>
<proteinExistence type="predicted"/>
<evidence type="ECO:0000313" key="3">
    <source>
        <dbReference type="EMBL" id="SNV21914.1"/>
    </source>
</evidence>
<name>A0A239VJX8_9MICO</name>